<evidence type="ECO:0000256" key="1">
    <source>
        <dbReference type="SAM" id="MobiDB-lite"/>
    </source>
</evidence>
<evidence type="ECO:0000313" key="3">
    <source>
        <dbReference type="EMBL" id="PTQ51282.1"/>
    </source>
</evidence>
<name>A0A2T5G518_9BACL</name>
<feature type="compositionally biased region" description="Basic and acidic residues" evidence="1">
    <location>
        <begin position="55"/>
        <end position="65"/>
    </location>
</feature>
<dbReference type="Proteomes" id="UP000244016">
    <property type="component" value="Unassembled WGS sequence"/>
</dbReference>
<dbReference type="AlphaFoldDB" id="A0A2T5G518"/>
<evidence type="ECO:0000256" key="2">
    <source>
        <dbReference type="SAM" id="SignalP"/>
    </source>
</evidence>
<feature type="region of interest" description="Disordered" evidence="1">
    <location>
        <begin position="46"/>
        <end position="124"/>
    </location>
</feature>
<dbReference type="EMBL" id="PEBW01000006">
    <property type="protein sequence ID" value="PTQ51282.1"/>
    <property type="molecule type" value="Genomic_DNA"/>
</dbReference>
<keyword evidence="2" id="KW-0732">Signal</keyword>
<protein>
    <submittedName>
        <fullName evidence="3">Uncharacterized protein</fullName>
    </submittedName>
</protein>
<gene>
    <name evidence="3" type="ORF">BLITH_0108</name>
</gene>
<feature type="signal peptide" evidence="2">
    <location>
        <begin position="1"/>
        <end position="19"/>
    </location>
</feature>
<feature type="compositionally biased region" description="Acidic residues" evidence="1">
    <location>
        <begin position="72"/>
        <end position="82"/>
    </location>
</feature>
<feature type="chain" id="PRO_5015613664" evidence="2">
    <location>
        <begin position="20"/>
        <end position="202"/>
    </location>
</feature>
<proteinExistence type="predicted"/>
<feature type="compositionally biased region" description="Basic and acidic residues" evidence="1">
    <location>
        <begin position="89"/>
        <end position="124"/>
    </location>
</feature>
<accession>A0A2T5G518</accession>
<reference evidence="3 4" key="1">
    <citation type="submission" date="2017-08" db="EMBL/GenBank/DDBJ databases">
        <title>Burning lignite coal seam in the remote Altai Mountains harbors a hydrogen-driven thermophilic microbial community.</title>
        <authorList>
            <person name="Kadnikov V.V."/>
            <person name="Mardanov A.V."/>
            <person name="Ivasenko D."/>
            <person name="Beletsky A.V."/>
            <person name="Karnachuk O.V."/>
            <person name="Ravin N.V."/>
        </authorList>
    </citation>
    <scope>NUCLEOTIDE SEQUENCE [LARGE SCALE GENOMIC DNA]</scope>
    <source>
        <strain evidence="3">AL31</strain>
    </source>
</reference>
<evidence type="ECO:0000313" key="4">
    <source>
        <dbReference type="Proteomes" id="UP000244016"/>
    </source>
</evidence>
<organism evidence="3 4">
    <name type="scientific">Brockia lithotrophica</name>
    <dbReference type="NCBI Taxonomy" id="933949"/>
    <lineage>
        <taxon>Bacteria</taxon>
        <taxon>Bacillati</taxon>
        <taxon>Bacillota</taxon>
        <taxon>Bacilli</taxon>
        <taxon>Bacillales</taxon>
        <taxon>Bacillales Family X. Incertae Sedis</taxon>
        <taxon>Brockia</taxon>
    </lineage>
</organism>
<sequence>MAIGVLAALLLVGASFVYAHPGGTWGNVKKALGMGSPTEVRGSVLVAQDAPPKTGAKEEFGKNEVSRGSSEDQSEDQEEVDYPDGKSVSSDEKVKEETKTGKSKERKAEKNQERESTSERARAREQIRVTHEAKMQQILARARGTAVEEEILALPSLKLQELEAKLTDPGVQERFSEEEAKILREAIHEELQYLHRLLEVSL</sequence>
<comment type="caution">
    <text evidence="3">The sequence shown here is derived from an EMBL/GenBank/DDBJ whole genome shotgun (WGS) entry which is preliminary data.</text>
</comment>